<dbReference type="Pfam" id="PF13174">
    <property type="entry name" value="TPR_6"/>
    <property type="match status" value="1"/>
</dbReference>
<evidence type="ECO:0000256" key="1">
    <source>
        <dbReference type="SAM" id="Phobius"/>
    </source>
</evidence>
<keyword evidence="1" id="KW-1133">Transmembrane helix</keyword>
<evidence type="ECO:0000313" key="3">
    <source>
        <dbReference type="Proteomes" id="UP000736328"/>
    </source>
</evidence>
<dbReference type="SUPFAM" id="SSF48452">
    <property type="entry name" value="TPR-like"/>
    <property type="match status" value="1"/>
</dbReference>
<protein>
    <submittedName>
        <fullName evidence="2">Tetratricopeptide repeat protein</fullName>
    </submittedName>
</protein>
<proteinExistence type="predicted"/>
<dbReference type="Gene3D" id="1.25.40.10">
    <property type="entry name" value="Tetratricopeptide repeat domain"/>
    <property type="match status" value="2"/>
</dbReference>
<dbReference type="AlphaFoldDB" id="A0A933I957"/>
<keyword evidence="1" id="KW-0812">Transmembrane</keyword>
<gene>
    <name evidence="2" type="ORF">HY768_02810</name>
</gene>
<accession>A0A933I957</accession>
<dbReference type="InterPro" id="IPR019734">
    <property type="entry name" value="TPR_rpt"/>
</dbReference>
<dbReference type="InterPro" id="IPR011990">
    <property type="entry name" value="TPR-like_helical_dom_sf"/>
</dbReference>
<dbReference type="Proteomes" id="UP000736328">
    <property type="component" value="Unassembled WGS sequence"/>
</dbReference>
<feature type="transmembrane region" description="Helical" evidence="1">
    <location>
        <begin position="33"/>
        <end position="50"/>
    </location>
</feature>
<keyword evidence="1" id="KW-0472">Membrane</keyword>
<organism evidence="2 3">
    <name type="scientific">candidate division TA06 bacterium</name>
    <dbReference type="NCBI Taxonomy" id="2250710"/>
    <lineage>
        <taxon>Bacteria</taxon>
        <taxon>Bacteria division TA06</taxon>
    </lineage>
</organism>
<reference evidence="2" key="1">
    <citation type="submission" date="2020-07" db="EMBL/GenBank/DDBJ databases">
        <title>Huge and variable diversity of episymbiotic CPR bacteria and DPANN archaea in groundwater ecosystems.</title>
        <authorList>
            <person name="He C.Y."/>
            <person name="Keren R."/>
            <person name="Whittaker M."/>
            <person name="Farag I.F."/>
            <person name="Doudna J."/>
            <person name="Cate J.H.D."/>
            <person name="Banfield J.F."/>
        </authorList>
    </citation>
    <scope>NUCLEOTIDE SEQUENCE</scope>
    <source>
        <strain evidence="2">NC_groundwater_1520_Pr4_B-0.1um_53_5</strain>
    </source>
</reference>
<evidence type="ECO:0000313" key="2">
    <source>
        <dbReference type="EMBL" id="MBI4726150.1"/>
    </source>
</evidence>
<dbReference type="EMBL" id="JACQXR010000034">
    <property type="protein sequence ID" value="MBI4726150.1"/>
    <property type="molecule type" value="Genomic_DNA"/>
</dbReference>
<comment type="caution">
    <text evidence="2">The sequence shown here is derived from an EMBL/GenBank/DDBJ whole genome shotgun (WGS) entry which is preliminary data.</text>
</comment>
<sequence>MSHQVSKHTLKRDEFADDAIKMVTFVRKHSTEAMAVAAAFIVIIAGLILMGQNQAKSEKEAALMIGMAHAAYFNGDMANAQTAYEEIVSKHGSSLSAKEALVYLGNINFIQRKNEEAIKYYEQSIKSGGSNPLITAAAVSGVAACYEQTGRLAEAGEKYLEIVKKYSKDQYLATNALLSAGRCFTAGNLNDKAKAAYQQLIKDYSGTAAAAEAKAQLAQLPG</sequence>
<dbReference type="Pfam" id="PF13432">
    <property type="entry name" value="TPR_16"/>
    <property type="match status" value="1"/>
</dbReference>
<name>A0A933I957_UNCT6</name>